<dbReference type="InParanoid" id="A0A7M7LLC8"/>
<feature type="signal peptide" evidence="1">
    <location>
        <begin position="1"/>
        <end position="23"/>
    </location>
</feature>
<dbReference type="OMA" id="FMRLLMM"/>
<reference evidence="2" key="1">
    <citation type="submission" date="2021-01" db="UniProtKB">
        <authorList>
            <consortium name="EnsemblMetazoa"/>
        </authorList>
    </citation>
    <scope>IDENTIFICATION</scope>
</reference>
<proteinExistence type="predicted"/>
<dbReference type="EnsemblMetazoa" id="XM_001600800">
    <property type="protein sequence ID" value="XP_001600850"/>
    <property type="gene ID" value="LOC100119098"/>
</dbReference>
<evidence type="ECO:0000313" key="2">
    <source>
        <dbReference type="EnsemblMetazoa" id="XP_001600850"/>
    </source>
</evidence>
<protein>
    <submittedName>
        <fullName evidence="2">Uncharacterized protein</fullName>
    </submittedName>
</protein>
<dbReference type="OrthoDB" id="8196230at2759"/>
<gene>
    <name evidence="2" type="primary">100119098</name>
</gene>
<name>A0A7M7LLC8_NASVI</name>
<dbReference type="AlphaFoldDB" id="A0A7M7LLC8"/>
<evidence type="ECO:0000256" key="1">
    <source>
        <dbReference type="SAM" id="SignalP"/>
    </source>
</evidence>
<dbReference type="Proteomes" id="UP000002358">
    <property type="component" value="Unassembled WGS sequence"/>
</dbReference>
<keyword evidence="3" id="KW-1185">Reference proteome</keyword>
<dbReference type="KEGG" id="nvi:100119098"/>
<accession>A0A7M7LLC8</accession>
<sequence>MELRRFAAVLLAVCFSLTSLAECQSHQEQRQLSPQAKETTAADFIRLVVMRLIFGLASAMGYGEGLSNVLGGIFVPPGADYDDDYDFVPDLF</sequence>
<evidence type="ECO:0000313" key="3">
    <source>
        <dbReference type="Proteomes" id="UP000002358"/>
    </source>
</evidence>
<feature type="chain" id="PRO_5029758870" evidence="1">
    <location>
        <begin position="24"/>
        <end position="92"/>
    </location>
</feature>
<organism evidence="2 3">
    <name type="scientific">Nasonia vitripennis</name>
    <name type="common">Parasitic wasp</name>
    <dbReference type="NCBI Taxonomy" id="7425"/>
    <lineage>
        <taxon>Eukaryota</taxon>
        <taxon>Metazoa</taxon>
        <taxon>Ecdysozoa</taxon>
        <taxon>Arthropoda</taxon>
        <taxon>Hexapoda</taxon>
        <taxon>Insecta</taxon>
        <taxon>Pterygota</taxon>
        <taxon>Neoptera</taxon>
        <taxon>Endopterygota</taxon>
        <taxon>Hymenoptera</taxon>
        <taxon>Apocrita</taxon>
        <taxon>Proctotrupomorpha</taxon>
        <taxon>Chalcidoidea</taxon>
        <taxon>Pteromalidae</taxon>
        <taxon>Pteromalinae</taxon>
        <taxon>Nasonia</taxon>
    </lineage>
</organism>
<keyword evidence="1" id="KW-0732">Signal</keyword>